<dbReference type="Gene3D" id="3.90.1720.10">
    <property type="entry name" value="endopeptidase domain like (from Nostoc punctiforme)"/>
    <property type="match status" value="1"/>
</dbReference>
<reference evidence="2" key="1">
    <citation type="submission" date="2018-06" db="EMBL/GenBank/DDBJ databases">
        <authorList>
            <person name="Zhirakovskaya E."/>
        </authorList>
    </citation>
    <scope>NUCLEOTIDE SEQUENCE</scope>
</reference>
<gene>
    <name evidence="2" type="ORF">MNBD_CHLOROFLEXI01-1109</name>
</gene>
<sequence length="427" mass="49210">MKRFLLFDSDCSVCNTLAQAIEEEANGWLQAASLHEPSMQHILSQTIPDWSWEPMLLEITTRKTRVFTGLSMRARLVKGVGLKRACRMAQLMYQTNMDKYHIDQGRRQFLHRSSALLAALPLLGMSMFEKDHRTYVTGWKRYKDQDFGFGLDYPSGWQVEFKEEQPTPMVDDEAILKRVIFSSSPALVYLDIWLAKGKDLADWLAWYKETRLVEQMLTKENATVAKQPASTFLQNHQRDLMLTYFSDGMYIYRLLNWMTGDPLSLDVYWHMLDTFSLPRMSTLTMAEIPISIKGEAERSSHQLSWRMVNCCGYSDPGNPFPCCGDGNCTWWAYRQMGWVPFTGDAKTWWGQVPNHAGWTRNSYPSTNISSIGWHNRGEYGHVAYIANYLGGSQVNITDMTCSDDWSCVRTTSKSLSYFGGYIYPLWV</sequence>
<evidence type="ECO:0000259" key="1">
    <source>
        <dbReference type="Pfam" id="PF05257"/>
    </source>
</evidence>
<protein>
    <recommendedName>
        <fullName evidence="1">Peptidase C51 domain-containing protein</fullName>
    </recommendedName>
</protein>
<accession>A0A3B0VHJ9</accession>
<dbReference type="InterPro" id="IPR007921">
    <property type="entry name" value="CHAP_dom"/>
</dbReference>
<dbReference type="Pfam" id="PF05257">
    <property type="entry name" value="CHAP"/>
    <property type="match status" value="1"/>
</dbReference>
<feature type="domain" description="Peptidase C51" evidence="1">
    <location>
        <begin position="326"/>
        <end position="394"/>
    </location>
</feature>
<proteinExistence type="predicted"/>
<dbReference type="EMBL" id="UOEU01000679">
    <property type="protein sequence ID" value="VAW37797.1"/>
    <property type="molecule type" value="Genomic_DNA"/>
</dbReference>
<evidence type="ECO:0000313" key="2">
    <source>
        <dbReference type="EMBL" id="VAW37797.1"/>
    </source>
</evidence>
<name>A0A3B0VHJ9_9ZZZZ</name>
<dbReference type="AlphaFoldDB" id="A0A3B0VHJ9"/>
<organism evidence="2">
    <name type="scientific">hydrothermal vent metagenome</name>
    <dbReference type="NCBI Taxonomy" id="652676"/>
    <lineage>
        <taxon>unclassified sequences</taxon>
        <taxon>metagenomes</taxon>
        <taxon>ecological metagenomes</taxon>
    </lineage>
</organism>